<feature type="coiled-coil region" evidence="4">
    <location>
        <begin position="274"/>
        <end position="464"/>
    </location>
</feature>
<dbReference type="Pfam" id="PF02463">
    <property type="entry name" value="SMC_N"/>
    <property type="match status" value="1"/>
</dbReference>
<evidence type="ECO:0000313" key="6">
    <source>
        <dbReference type="EMBL" id="KAL1883402.1"/>
    </source>
</evidence>
<gene>
    <name evidence="6" type="ORF">VTK73DRAFT_8969</name>
</gene>
<dbReference type="EMBL" id="JAZHXJ010000007">
    <property type="protein sequence ID" value="KAL1883402.1"/>
    <property type="molecule type" value="Genomic_DNA"/>
</dbReference>
<accession>A0ABR3Y6C1</accession>
<proteinExistence type="inferred from homology"/>
<reference evidence="6 7" key="1">
    <citation type="journal article" date="2024" name="Commun. Biol.">
        <title>Comparative genomic analysis of thermophilic fungi reveals convergent evolutionary adaptations and gene losses.</title>
        <authorList>
            <person name="Steindorff A.S."/>
            <person name="Aguilar-Pontes M.V."/>
            <person name="Robinson A.J."/>
            <person name="Andreopoulos B."/>
            <person name="LaButti K."/>
            <person name="Kuo A."/>
            <person name="Mondo S."/>
            <person name="Riley R."/>
            <person name="Otillar R."/>
            <person name="Haridas S."/>
            <person name="Lipzen A."/>
            <person name="Grimwood J."/>
            <person name="Schmutz J."/>
            <person name="Clum A."/>
            <person name="Reid I.D."/>
            <person name="Moisan M.C."/>
            <person name="Butler G."/>
            <person name="Nguyen T.T.M."/>
            <person name="Dewar K."/>
            <person name="Conant G."/>
            <person name="Drula E."/>
            <person name="Henrissat B."/>
            <person name="Hansel C."/>
            <person name="Singer S."/>
            <person name="Hutchinson M.I."/>
            <person name="de Vries R.P."/>
            <person name="Natvig D.O."/>
            <person name="Powell A.J."/>
            <person name="Tsang A."/>
            <person name="Grigoriev I.V."/>
        </authorList>
    </citation>
    <scope>NUCLEOTIDE SEQUENCE [LARGE SCALE GENOMIC DNA]</scope>
    <source>
        <strain evidence="6 7">ATCC 24622</strain>
    </source>
</reference>
<feature type="coiled-coil region" evidence="4">
    <location>
        <begin position="693"/>
        <end position="789"/>
    </location>
</feature>
<comment type="caution">
    <text evidence="6">The sequence shown here is derived from an EMBL/GenBank/DDBJ whole genome shotgun (WGS) entry which is preliminary data.</text>
</comment>
<keyword evidence="3 4" id="KW-0175">Coiled coil</keyword>
<name>A0ABR3Y6C1_9PEZI</name>
<dbReference type="Gene3D" id="3.40.50.300">
    <property type="entry name" value="P-loop containing nucleotide triphosphate hydrolases"/>
    <property type="match status" value="2"/>
</dbReference>
<dbReference type="InterPro" id="IPR003395">
    <property type="entry name" value="RecF/RecN/SMC_N"/>
</dbReference>
<evidence type="ECO:0000256" key="4">
    <source>
        <dbReference type="SAM" id="Coils"/>
    </source>
</evidence>
<evidence type="ECO:0000256" key="3">
    <source>
        <dbReference type="ARBA" id="ARBA00023054"/>
    </source>
</evidence>
<feature type="domain" description="RecF/RecN/SMC N-terminal" evidence="5">
    <location>
        <begin position="88"/>
        <end position="1080"/>
    </location>
</feature>
<evidence type="ECO:0000259" key="5">
    <source>
        <dbReference type="Pfam" id="PF02463"/>
    </source>
</evidence>
<dbReference type="PANTHER" id="PTHR45916">
    <property type="entry name" value="STRUCTURAL MAINTENANCE OF CHROMOSOMES PROTEIN 5"/>
    <property type="match status" value="1"/>
</dbReference>
<sequence length="1129" mass="129704">MSTADCRRRPRSCIENGDDADAIRRDGCRFPDSADIFKRLRLRGGGQDDASVEGDEEKGVEFSEPRVKSRVSAVDNGIAGPGFQPGAILRVTVENFVTYEHADFFPGPNLNMVIGPNGTGKSSLVCAICLGLGYPSSVLGRASTFGEFVKHGKDHAVIEIELQKRPDASRNSVVRLRITKEDNSRKFWINGKESTHKGVQRLTQSLRIQIDNLCQFLPQDKVAEFAGLNSVDLLTKTLQAAAPPEMLEWQEKLKELFAMQRDIEARLTVDAEELNRLEVRQESLQADVEKIREREKIQHAIEELRMVRLVVVYEEARMQHSNAKERKKAAQLKLRRLQESSEPSLRAVNAKEEYLSRIEQVLQSRLEALRKAEAQADTVSGEIEALDTKLQDLANTADAESNAYQTKRRELAAIRRKITELEASYRQAPREFNAAEWNTKIREQEHLQRENASERREVAEEMQKIRTLGNERQQVARKVANDLRELDSQQGQLMTQLKRLNPDAARAWEWIKQNQNQFEKEVFGPPMLCCTVKDQRYADLVQSVLSPDDFFCFTTQTREDHTKLSDKLYREMSLSVTVRTCLTPFDSIRPPLPREDLRKLGLDGYIIDYLEGPEPVLAMLCAEKRMHSSAVSLEDVSEEQYEQILASGVINQFAAGRQSYRVTRRKEYGPLATSTRVRQVDRGRFWTDQPLDVAEKTELRQKLDEAKAEIEELKDQLNALKEKEENLNQANTEIRETLNELRKQKSELQREYNMWLALPDKIELEKKTLEEKRQDLQETRSRIVTIEDQRDKVVIQKATLVLRYKDAVSAIRAAHLALTEARIRLVEATSEVEHLKEENAAIHQQLEEEKLALREVERTLTELKATAQRALADAQRIPEESRAMLIEIGRGKTVQDVDNDIQAEMTRLDVIEAGNPHALQEFEKRAVEIEKLKREKTRRQEDLRNLAKEIAELREKWEPRLDELVGRINDAFSYNFEQISCAGEVGVHKDDDFDKWAIEIKVKFRENETLQKLDQHRQSGGERAVSTIFYLMSLQSMAQAPFRVVDEINQGMDPRNERMVHERMVEIACREHTSQYFLITPKLLPGLRYDERMRVLCIASGEHMPSDGSKLDFGRCVKIQRRLMATAGA</sequence>
<comment type="similarity">
    <text evidence="1">Belongs to the SMC family. SMC5 subfamily.</text>
</comment>
<protein>
    <recommendedName>
        <fullName evidence="2">Structural maintenance of chromosomes protein 5</fullName>
    </recommendedName>
</protein>
<keyword evidence="7" id="KW-1185">Reference proteome</keyword>
<evidence type="ECO:0000256" key="1">
    <source>
        <dbReference type="ARBA" id="ARBA00010171"/>
    </source>
</evidence>
<dbReference type="Proteomes" id="UP001586593">
    <property type="component" value="Unassembled WGS sequence"/>
</dbReference>
<evidence type="ECO:0000313" key="7">
    <source>
        <dbReference type="Proteomes" id="UP001586593"/>
    </source>
</evidence>
<organism evidence="6 7">
    <name type="scientific">Phialemonium thermophilum</name>
    <dbReference type="NCBI Taxonomy" id="223376"/>
    <lineage>
        <taxon>Eukaryota</taxon>
        <taxon>Fungi</taxon>
        <taxon>Dikarya</taxon>
        <taxon>Ascomycota</taxon>
        <taxon>Pezizomycotina</taxon>
        <taxon>Sordariomycetes</taxon>
        <taxon>Sordariomycetidae</taxon>
        <taxon>Cephalothecales</taxon>
        <taxon>Cephalothecaceae</taxon>
        <taxon>Phialemonium</taxon>
    </lineage>
</organism>
<dbReference type="PANTHER" id="PTHR45916:SF1">
    <property type="entry name" value="STRUCTURAL MAINTENANCE OF CHROMOSOMES PROTEIN 5"/>
    <property type="match status" value="1"/>
</dbReference>
<dbReference type="InterPro" id="IPR027417">
    <property type="entry name" value="P-loop_NTPase"/>
</dbReference>
<feature type="coiled-coil region" evidence="4">
    <location>
        <begin position="919"/>
        <end position="956"/>
    </location>
</feature>
<feature type="coiled-coil region" evidence="4">
    <location>
        <begin position="818"/>
        <end position="873"/>
    </location>
</feature>
<dbReference type="SUPFAM" id="SSF52540">
    <property type="entry name" value="P-loop containing nucleoside triphosphate hydrolases"/>
    <property type="match status" value="2"/>
</dbReference>
<evidence type="ECO:0000256" key="2">
    <source>
        <dbReference type="ARBA" id="ARBA00018687"/>
    </source>
</evidence>